<dbReference type="Proteomes" id="UP000437562">
    <property type="component" value="Unassembled WGS sequence"/>
</dbReference>
<gene>
    <name evidence="2" type="ORF">BACI71_230002</name>
</gene>
<proteinExistence type="predicted"/>
<dbReference type="AlphaFoldDB" id="A0A653VZ82"/>
<evidence type="ECO:0000256" key="1">
    <source>
        <dbReference type="SAM" id="MobiDB-lite"/>
    </source>
</evidence>
<sequence>MGGVPEAVAVFVSAPESTSAWVVVYVAVNVRDAPGASDATDAGEIAPRVPVPEKSASSTVTPRSVTFPVFVALNEYVIDCPALVIC</sequence>
<protein>
    <submittedName>
        <fullName evidence="2">Uncharacterized protein</fullName>
    </submittedName>
</protein>
<reference evidence="2 3" key="1">
    <citation type="submission" date="2019-10" db="EMBL/GenBank/DDBJ databases">
        <authorList>
            <person name="Karimi E."/>
        </authorList>
    </citation>
    <scope>NUCLEOTIDE SEQUENCE [LARGE SCALE GENOMIC DNA]</scope>
    <source>
        <strain evidence="2">Bacillus sp. 71</strain>
    </source>
</reference>
<feature type="region of interest" description="Disordered" evidence="1">
    <location>
        <begin position="34"/>
        <end position="59"/>
    </location>
</feature>
<accession>A0A653VZ82</accession>
<evidence type="ECO:0000313" key="3">
    <source>
        <dbReference type="Proteomes" id="UP000437562"/>
    </source>
</evidence>
<name>A0A653VZ82_BACMY</name>
<evidence type="ECO:0000313" key="2">
    <source>
        <dbReference type="EMBL" id="VXC11718.1"/>
    </source>
</evidence>
<dbReference type="EMBL" id="CABWMC010000016">
    <property type="protein sequence ID" value="VXC11718.1"/>
    <property type="molecule type" value="Genomic_DNA"/>
</dbReference>
<organism evidence="2 3">
    <name type="scientific">Bacillus mycoides</name>
    <dbReference type="NCBI Taxonomy" id="1405"/>
    <lineage>
        <taxon>Bacteria</taxon>
        <taxon>Bacillati</taxon>
        <taxon>Bacillota</taxon>
        <taxon>Bacilli</taxon>
        <taxon>Bacillales</taxon>
        <taxon>Bacillaceae</taxon>
        <taxon>Bacillus</taxon>
        <taxon>Bacillus cereus group</taxon>
    </lineage>
</organism>